<dbReference type="GO" id="GO:0006446">
    <property type="term" value="P:regulation of translational initiation"/>
    <property type="evidence" value="ECO:0007669"/>
    <property type="project" value="TreeGrafter"/>
</dbReference>
<dbReference type="RefSeq" id="WP_009034804.1">
    <property type="nucleotide sequence ID" value="NZ_ALWO02000014.1"/>
</dbReference>
<proteinExistence type="inferred from homology"/>
<evidence type="ECO:0000313" key="3">
    <source>
        <dbReference type="EMBL" id="EOZ99295.1"/>
    </source>
</evidence>
<dbReference type="EMBL" id="ALWO02000014">
    <property type="protein sequence ID" value="EOZ99295.1"/>
    <property type="molecule type" value="Genomic_DNA"/>
</dbReference>
<organism evidence="3 4">
    <name type="scientific">Indibacter alkaliphilus (strain CCUG 57479 / KCTC 22604 / LW1)</name>
    <dbReference type="NCBI Taxonomy" id="1189612"/>
    <lineage>
        <taxon>Bacteria</taxon>
        <taxon>Pseudomonadati</taxon>
        <taxon>Bacteroidota</taxon>
        <taxon>Cytophagia</taxon>
        <taxon>Cytophagales</taxon>
        <taxon>Cyclobacteriaceae</taxon>
    </lineage>
</organism>
<dbReference type="Proteomes" id="UP000006073">
    <property type="component" value="Unassembled WGS sequence"/>
</dbReference>
<evidence type="ECO:0000256" key="1">
    <source>
        <dbReference type="ARBA" id="ARBA00007665"/>
    </source>
</evidence>
<comment type="caution">
    <text evidence="3">The sequence shown here is derived from an EMBL/GenBank/DDBJ whole genome shotgun (WGS) entry which is preliminary data.</text>
</comment>
<dbReference type="SUPFAM" id="SSF54211">
    <property type="entry name" value="Ribosomal protein S5 domain 2-like"/>
    <property type="match status" value="1"/>
</dbReference>
<dbReference type="AlphaFoldDB" id="S2DQ06"/>
<comment type="similarity">
    <text evidence="1">Belongs to the IMPACT family.</text>
</comment>
<dbReference type="PANTHER" id="PTHR16301:SF20">
    <property type="entry name" value="IMPACT FAMILY MEMBER YIGZ"/>
    <property type="match status" value="1"/>
</dbReference>
<feature type="domain" description="Impact N-terminal" evidence="2">
    <location>
        <begin position="23"/>
        <end position="128"/>
    </location>
</feature>
<dbReference type="InterPro" id="IPR023582">
    <property type="entry name" value="Impact"/>
</dbReference>
<evidence type="ECO:0000313" key="4">
    <source>
        <dbReference type="Proteomes" id="UP000006073"/>
    </source>
</evidence>
<dbReference type="Gene3D" id="3.30.230.30">
    <property type="entry name" value="Impact, N-terminal domain"/>
    <property type="match status" value="1"/>
</dbReference>
<dbReference type="InterPro" id="IPR020569">
    <property type="entry name" value="UPF0029_Impact_CS"/>
</dbReference>
<dbReference type="eggNOG" id="COG1739">
    <property type="taxonomic scope" value="Bacteria"/>
</dbReference>
<sequence length="206" mass="23397">MTLNATDTFLTISAPSEGFYKEKGSKFLAFAYPVLGEEDIKEYLDELRKQYYDARHFCYAYMLGKEQEIFRANDDGEPNHSAGDPILGQIRSANLTDILIVVVRYFGGTKLGVGGLITAYKTAAAEAIQNAEILEKIVSKPIYLELEYPEINEVMRIIKEYELEIISQEMKLSCKFALSVRERDFEIVLEKLKLLEALGKLKFLGD</sequence>
<evidence type="ECO:0000259" key="2">
    <source>
        <dbReference type="Pfam" id="PF01205"/>
    </source>
</evidence>
<gene>
    <name evidence="3" type="ORF">A33Q_0673</name>
</gene>
<accession>S2DQ06</accession>
<reference evidence="3 4" key="1">
    <citation type="journal article" date="2013" name="Genome Announc.">
        <title>Draft Genome Sequence of Indibacter alkaliphilus Strain LW1T, Isolated from Lonar Lake, a Haloalkaline Lake in the Buldana District of Maharashtra, India.</title>
        <authorList>
            <person name="Singh A."/>
            <person name="Kumar Jangir P."/>
            <person name="Sharma R."/>
            <person name="Singh A."/>
            <person name="Kumar Pinnaka A."/>
            <person name="Shivaji S."/>
        </authorList>
    </citation>
    <scope>NUCLEOTIDE SEQUENCE [LARGE SCALE GENOMIC DNA]</scope>
    <source>
        <strain evidence="4">CCUG 57479 / KCTC 22604 / LW1</strain>
    </source>
</reference>
<dbReference type="Pfam" id="PF01205">
    <property type="entry name" value="Impact_N"/>
    <property type="match status" value="1"/>
</dbReference>
<protein>
    <recommendedName>
        <fullName evidence="2">Impact N-terminal domain-containing protein</fullName>
    </recommendedName>
</protein>
<dbReference type="PANTHER" id="PTHR16301">
    <property type="entry name" value="IMPACT-RELATED"/>
    <property type="match status" value="1"/>
</dbReference>
<keyword evidence="4" id="KW-1185">Reference proteome</keyword>
<dbReference type="InterPro" id="IPR020568">
    <property type="entry name" value="Ribosomal_Su5_D2-typ_SF"/>
</dbReference>
<dbReference type="GO" id="GO:0005737">
    <property type="term" value="C:cytoplasm"/>
    <property type="evidence" value="ECO:0007669"/>
    <property type="project" value="TreeGrafter"/>
</dbReference>
<dbReference type="PROSITE" id="PS00910">
    <property type="entry name" value="UPF0029"/>
    <property type="match status" value="1"/>
</dbReference>
<dbReference type="InterPro" id="IPR001498">
    <property type="entry name" value="Impact_N"/>
</dbReference>
<dbReference type="OrthoDB" id="9813771at2"/>
<dbReference type="STRING" id="1189612.A33Q_0673"/>
<dbReference type="InterPro" id="IPR036956">
    <property type="entry name" value="Impact_N_sf"/>
</dbReference>
<name>S2DQ06_INDAL</name>